<accession>A0A1G8FLI8</accession>
<keyword evidence="4" id="KW-0067">ATP-binding</keyword>
<dbReference type="InterPro" id="IPR029058">
    <property type="entry name" value="AB_hydrolase_fold"/>
</dbReference>
<dbReference type="PANTHER" id="PTHR22946:SF9">
    <property type="entry name" value="POLYKETIDE TRANSFERASE AF380"/>
    <property type="match status" value="1"/>
</dbReference>
<dbReference type="RefSeq" id="WP_090262297.1">
    <property type="nucleotide sequence ID" value="NZ_FNDS01000003.1"/>
</dbReference>
<feature type="domain" description="Xaa-Pro dipeptidyl-peptidase-like" evidence="3">
    <location>
        <begin position="47"/>
        <end position="206"/>
    </location>
</feature>
<evidence type="ECO:0000256" key="1">
    <source>
        <dbReference type="ARBA" id="ARBA00022801"/>
    </source>
</evidence>
<dbReference type="OrthoDB" id="9804819at2"/>
<evidence type="ECO:0000259" key="3">
    <source>
        <dbReference type="Pfam" id="PF02129"/>
    </source>
</evidence>
<dbReference type="EMBL" id="FNDS01000003">
    <property type="protein sequence ID" value="SDH83043.1"/>
    <property type="molecule type" value="Genomic_DNA"/>
</dbReference>
<dbReference type="Proteomes" id="UP000199636">
    <property type="component" value="Unassembled WGS sequence"/>
</dbReference>
<dbReference type="Gene3D" id="3.40.50.1820">
    <property type="entry name" value="alpha/beta hydrolase"/>
    <property type="match status" value="1"/>
</dbReference>
<gene>
    <name evidence="4" type="ORF">SAMN05216272_103322</name>
</gene>
<organism evidence="4 5">
    <name type="scientific">Pseudomonas panipatensis</name>
    <dbReference type="NCBI Taxonomy" id="428992"/>
    <lineage>
        <taxon>Bacteria</taxon>
        <taxon>Pseudomonadati</taxon>
        <taxon>Pseudomonadota</taxon>
        <taxon>Gammaproteobacteria</taxon>
        <taxon>Pseudomonadales</taxon>
        <taxon>Pseudomonadaceae</taxon>
        <taxon>Pseudomonas</taxon>
    </lineage>
</organism>
<dbReference type="STRING" id="428992.SAMN05216272_103322"/>
<dbReference type="GO" id="GO:0052689">
    <property type="term" value="F:carboxylic ester hydrolase activity"/>
    <property type="evidence" value="ECO:0007669"/>
    <property type="project" value="UniProtKB-ARBA"/>
</dbReference>
<dbReference type="Pfam" id="PF02129">
    <property type="entry name" value="Peptidase_S15"/>
    <property type="match status" value="1"/>
</dbReference>
<name>A0A1G8FLI8_9PSED</name>
<dbReference type="PROSITE" id="PS51257">
    <property type="entry name" value="PROKAR_LIPOPROTEIN"/>
    <property type="match status" value="1"/>
</dbReference>
<feature type="chain" id="PRO_5011724319" evidence="2">
    <location>
        <begin position="19"/>
        <end position="521"/>
    </location>
</feature>
<dbReference type="InterPro" id="IPR000383">
    <property type="entry name" value="Xaa-Pro-like_dom"/>
</dbReference>
<evidence type="ECO:0000313" key="4">
    <source>
        <dbReference type="EMBL" id="SDH83043.1"/>
    </source>
</evidence>
<dbReference type="GO" id="GO:0005524">
    <property type="term" value="F:ATP binding"/>
    <property type="evidence" value="ECO:0007669"/>
    <property type="project" value="UniProtKB-KW"/>
</dbReference>
<dbReference type="AlphaFoldDB" id="A0A1G8FLI8"/>
<sequence>MRLTALLCLALSLLAGCAARDQLPDYAARAGQDLPASWFDAVILAHDGTRLSATVFQPALKAGESAPLIVHTHGWGGWRVTGPDGFYGQQMMSGRAALKAWKAGYWVISYDQRGWGGSDGRIEMMDPRYEVRDASAVIDWAARHLPRLRMDGPNDPRVGMLGESYGGAVQLLAAAEDPRIDAIVPIATWYDLSDALAPGGQLKMGWAGVLVSLGLSTGYDLGKFIDADYLHSASGRLAAPVRAELAEHSLARYCAENRLPRADALIIQGMRDTLFPLDQGLAIRQCLRRGHADVRLLGMQGGHILPPPWQAWSGLPPFNNEPVIHCGARAINLYQGILAWYAEKLAGRPGGADSVPSLCVSLDLDQGIALDELPPPGPRVVLPPTQVRPLSSGWLQQATFIPLHRVGEASALLGTPEVQLSQPLGPGADALLFAALAVRRQGSGSPRVLDEQVTPLANRGSTRLNAVSASLAAGDEIGLLVSGFSGQYLFNSSWHAGLVELRGAVQLPGLQAFSPRLASRP</sequence>
<dbReference type="SUPFAM" id="SSF53474">
    <property type="entry name" value="alpha/beta-Hydrolases"/>
    <property type="match status" value="1"/>
</dbReference>
<dbReference type="PANTHER" id="PTHR22946">
    <property type="entry name" value="DIENELACTONE HYDROLASE DOMAIN-CONTAINING PROTEIN-RELATED"/>
    <property type="match status" value="1"/>
</dbReference>
<keyword evidence="4" id="KW-0547">Nucleotide-binding</keyword>
<reference evidence="5" key="1">
    <citation type="submission" date="2016-10" db="EMBL/GenBank/DDBJ databases">
        <authorList>
            <person name="Varghese N."/>
            <person name="Submissions S."/>
        </authorList>
    </citation>
    <scope>NUCLEOTIDE SEQUENCE [LARGE SCALE GENOMIC DNA]</scope>
    <source>
        <strain evidence="5">CCM 7469</strain>
    </source>
</reference>
<protein>
    <submittedName>
        <fullName evidence="4">ABC-2 type transport system ATP-binding protein</fullName>
    </submittedName>
</protein>
<keyword evidence="5" id="KW-1185">Reference proteome</keyword>
<evidence type="ECO:0000313" key="5">
    <source>
        <dbReference type="Proteomes" id="UP000199636"/>
    </source>
</evidence>
<feature type="signal peptide" evidence="2">
    <location>
        <begin position="1"/>
        <end position="18"/>
    </location>
</feature>
<keyword evidence="2" id="KW-0732">Signal</keyword>
<evidence type="ECO:0000256" key="2">
    <source>
        <dbReference type="SAM" id="SignalP"/>
    </source>
</evidence>
<dbReference type="InterPro" id="IPR050261">
    <property type="entry name" value="FrsA_esterase"/>
</dbReference>
<keyword evidence="1" id="KW-0378">Hydrolase</keyword>
<proteinExistence type="predicted"/>